<dbReference type="EMBL" id="JACIBY010000005">
    <property type="protein sequence ID" value="MBB3838729.1"/>
    <property type="molecule type" value="Genomic_DNA"/>
</dbReference>
<protein>
    <recommendedName>
        <fullName evidence="5">DUF192 domain-containing protein</fullName>
    </recommendedName>
</protein>
<dbReference type="InterPro" id="IPR038695">
    <property type="entry name" value="Saro_0823-like_sf"/>
</dbReference>
<dbReference type="RefSeq" id="WP_183974423.1">
    <property type="nucleotide sequence ID" value="NZ_JACIBY010000005.1"/>
</dbReference>
<evidence type="ECO:0000256" key="1">
    <source>
        <dbReference type="SAM" id="MobiDB-lite"/>
    </source>
</evidence>
<keyword evidence="2" id="KW-0472">Membrane</keyword>
<dbReference type="PANTHER" id="PTHR37953">
    <property type="entry name" value="UPF0127 PROTEIN MJ1496"/>
    <property type="match status" value="1"/>
</dbReference>
<evidence type="ECO:0000256" key="2">
    <source>
        <dbReference type="SAM" id="Phobius"/>
    </source>
</evidence>
<evidence type="ECO:0000313" key="3">
    <source>
        <dbReference type="EMBL" id="MBB3838729.1"/>
    </source>
</evidence>
<feature type="transmembrane region" description="Helical" evidence="2">
    <location>
        <begin position="7"/>
        <end position="25"/>
    </location>
</feature>
<proteinExistence type="predicted"/>
<evidence type="ECO:0008006" key="5">
    <source>
        <dbReference type="Google" id="ProtNLM"/>
    </source>
</evidence>
<accession>A0A7W5ZN20</accession>
<dbReference type="Proteomes" id="UP000541352">
    <property type="component" value="Unassembled WGS sequence"/>
</dbReference>
<evidence type="ECO:0000313" key="4">
    <source>
        <dbReference type="Proteomes" id="UP000541352"/>
    </source>
</evidence>
<name>A0A7W5ZN20_9BACT</name>
<dbReference type="Pfam" id="PF02643">
    <property type="entry name" value="DUF192"/>
    <property type="match status" value="1"/>
</dbReference>
<gene>
    <name evidence="3" type="ORF">FHS57_002735</name>
</gene>
<reference evidence="3 4" key="1">
    <citation type="submission" date="2020-08" db="EMBL/GenBank/DDBJ databases">
        <title>Genomic Encyclopedia of Type Strains, Phase IV (KMG-IV): sequencing the most valuable type-strain genomes for metagenomic binning, comparative biology and taxonomic classification.</title>
        <authorList>
            <person name="Goeker M."/>
        </authorList>
    </citation>
    <scope>NUCLEOTIDE SEQUENCE [LARGE SCALE GENOMIC DNA]</scope>
    <source>
        <strain evidence="3 4">DSM 17976</strain>
    </source>
</reference>
<dbReference type="PANTHER" id="PTHR37953:SF1">
    <property type="entry name" value="UPF0127 PROTEIN MJ1496"/>
    <property type="match status" value="1"/>
</dbReference>
<keyword evidence="2" id="KW-0812">Transmembrane</keyword>
<dbReference type="AlphaFoldDB" id="A0A7W5ZN20"/>
<organism evidence="3 4">
    <name type="scientific">Runella defluvii</name>
    <dbReference type="NCBI Taxonomy" id="370973"/>
    <lineage>
        <taxon>Bacteria</taxon>
        <taxon>Pseudomonadati</taxon>
        <taxon>Bacteroidota</taxon>
        <taxon>Cytophagia</taxon>
        <taxon>Cytophagales</taxon>
        <taxon>Spirosomataceae</taxon>
        <taxon>Runella</taxon>
    </lineage>
</organism>
<sequence length="187" mass="20326">MQKRSTYFSYILLAIFVLAGVLYIARPLLVADHHEAAPVADAPAPSAIPESSAPATAPAATSSGITKEGEVAFLRGGQLLRKIDVEIAENDAERAKGLMFRPYLSDSVGMLFVFEYATPQSFWMKNTMISLDIIYVDSGKKIVSIQKNAKPYSEESLPSYGEAQYVVEVIGGYCDKYGVKVGDTIAF</sequence>
<feature type="region of interest" description="Disordered" evidence="1">
    <location>
        <begin position="41"/>
        <end position="63"/>
    </location>
</feature>
<dbReference type="InterPro" id="IPR003795">
    <property type="entry name" value="DUF192"/>
</dbReference>
<dbReference type="Gene3D" id="2.60.120.1140">
    <property type="entry name" value="Protein of unknown function DUF192"/>
    <property type="match status" value="1"/>
</dbReference>
<keyword evidence="2" id="KW-1133">Transmembrane helix</keyword>
<keyword evidence="4" id="KW-1185">Reference proteome</keyword>
<comment type="caution">
    <text evidence="3">The sequence shown here is derived from an EMBL/GenBank/DDBJ whole genome shotgun (WGS) entry which is preliminary data.</text>
</comment>